<protein>
    <submittedName>
        <fullName evidence="3">Pyruvate-binding protein</fullName>
    </submittedName>
</protein>
<evidence type="ECO:0000313" key="3">
    <source>
        <dbReference type="EMBL" id="PQJ95557.1"/>
    </source>
</evidence>
<dbReference type="Proteomes" id="UP000239936">
    <property type="component" value="Unassembled WGS sequence"/>
</dbReference>
<name>A0A2S7XP87_9GAMM</name>
<keyword evidence="1" id="KW-0732">Signal</keyword>
<dbReference type="Pfam" id="PF07589">
    <property type="entry name" value="PEP-CTERM"/>
    <property type="match status" value="1"/>
</dbReference>
<proteinExistence type="predicted"/>
<keyword evidence="4" id="KW-1185">Reference proteome</keyword>
<evidence type="ECO:0000256" key="1">
    <source>
        <dbReference type="SAM" id="SignalP"/>
    </source>
</evidence>
<feature type="signal peptide" evidence="1">
    <location>
        <begin position="1"/>
        <end position="21"/>
    </location>
</feature>
<dbReference type="OrthoDB" id="122203at2"/>
<dbReference type="AlphaFoldDB" id="A0A2S7XP87"/>
<reference evidence="3 4" key="1">
    <citation type="submission" date="2018-01" db="EMBL/GenBank/DDBJ databases">
        <title>The complete genome sequence of Chromatium okenii LaCa, a purple sulfur bacterium with a turbulent life.</title>
        <authorList>
            <person name="Luedin S.M."/>
            <person name="Liechti N."/>
            <person name="Storelli N."/>
            <person name="Danza F."/>
            <person name="Wittwer M."/>
            <person name="Pothier J.F."/>
            <person name="Tonolla M.A."/>
        </authorList>
    </citation>
    <scope>NUCLEOTIDE SEQUENCE [LARGE SCALE GENOMIC DNA]</scope>
    <source>
        <strain evidence="3 4">LaCa</strain>
    </source>
</reference>
<gene>
    <name evidence="3" type="ORF">CXB77_15630</name>
</gene>
<accession>A0A2S7XP87</accession>
<dbReference type="RefSeq" id="WP_105074580.1">
    <property type="nucleotide sequence ID" value="NZ_JAFLKP010000131.1"/>
</dbReference>
<dbReference type="NCBIfam" id="TIGR02595">
    <property type="entry name" value="PEP_CTERM"/>
    <property type="match status" value="1"/>
</dbReference>
<comment type="caution">
    <text evidence="3">The sequence shown here is derived from an EMBL/GenBank/DDBJ whole genome shotgun (WGS) entry which is preliminary data.</text>
</comment>
<feature type="chain" id="PRO_5015670807" evidence="1">
    <location>
        <begin position="22"/>
        <end position="193"/>
    </location>
</feature>
<sequence length="193" mass="20210">MNKIFSALVLCAGIVASGSVAASISYPTPGTYNDVDYNFTATTTGAISAYFYFSEAAATSTISLLVNGVQLGATGLPNHGSSFGDSILFGNVTAGDNLVFKLNYAWEGVGAWFSDASMNVDSLNHIYSTSFAGEGIIPAGTLVGFEDLHNVLQGDYNDHVFVFSNVSTSVPEPSIFALLGLGLLGFSFSRRAK</sequence>
<dbReference type="InterPro" id="IPR013424">
    <property type="entry name" value="Ice-binding_C"/>
</dbReference>
<evidence type="ECO:0000259" key="2">
    <source>
        <dbReference type="Pfam" id="PF07589"/>
    </source>
</evidence>
<keyword evidence="3" id="KW-0670">Pyruvate</keyword>
<dbReference type="EMBL" id="PPGH01000037">
    <property type="protein sequence ID" value="PQJ95557.1"/>
    <property type="molecule type" value="Genomic_DNA"/>
</dbReference>
<evidence type="ECO:0000313" key="4">
    <source>
        <dbReference type="Proteomes" id="UP000239936"/>
    </source>
</evidence>
<feature type="domain" description="Ice-binding protein C-terminal" evidence="2">
    <location>
        <begin position="169"/>
        <end position="191"/>
    </location>
</feature>
<organism evidence="3 4">
    <name type="scientific">Chromatium okenii</name>
    <dbReference type="NCBI Taxonomy" id="61644"/>
    <lineage>
        <taxon>Bacteria</taxon>
        <taxon>Pseudomonadati</taxon>
        <taxon>Pseudomonadota</taxon>
        <taxon>Gammaproteobacteria</taxon>
        <taxon>Chromatiales</taxon>
        <taxon>Chromatiaceae</taxon>
        <taxon>Chromatium</taxon>
    </lineage>
</organism>